<feature type="region of interest" description="Disordered" evidence="3">
    <location>
        <begin position="295"/>
        <end position="332"/>
    </location>
</feature>
<name>A0A7J6ADC9_AMEME</name>
<feature type="compositionally biased region" description="Basic residues" evidence="3">
    <location>
        <begin position="496"/>
        <end position="525"/>
    </location>
</feature>
<feature type="compositionally biased region" description="Acidic residues" evidence="3">
    <location>
        <begin position="297"/>
        <end position="308"/>
    </location>
</feature>
<keyword evidence="6" id="KW-1185">Reference proteome</keyword>
<feature type="compositionally biased region" description="Basic residues" evidence="3">
    <location>
        <begin position="152"/>
        <end position="167"/>
    </location>
</feature>
<evidence type="ECO:0000313" key="5">
    <source>
        <dbReference type="EMBL" id="KAF4080069.1"/>
    </source>
</evidence>
<dbReference type="Proteomes" id="UP000593565">
    <property type="component" value="Unassembled WGS sequence"/>
</dbReference>
<feature type="domain" description="KANL2-like probable zinc-finger" evidence="4">
    <location>
        <begin position="18"/>
        <end position="78"/>
    </location>
</feature>
<feature type="region of interest" description="Disordered" evidence="3">
    <location>
        <begin position="148"/>
        <end position="172"/>
    </location>
</feature>
<dbReference type="EMBL" id="JAAGNN010000014">
    <property type="protein sequence ID" value="KAF4080069.1"/>
    <property type="molecule type" value="Genomic_DNA"/>
</dbReference>
<proteinExistence type="predicted"/>
<evidence type="ECO:0000259" key="4">
    <source>
        <dbReference type="Pfam" id="PF13891"/>
    </source>
</evidence>
<reference evidence="5 6" key="1">
    <citation type="submission" date="2020-02" db="EMBL/GenBank/DDBJ databases">
        <title>A chromosome-scale genome assembly of the black bullhead catfish (Ameiurus melas).</title>
        <authorList>
            <person name="Wen M."/>
            <person name="Zham M."/>
            <person name="Cabau C."/>
            <person name="Klopp C."/>
            <person name="Donnadieu C."/>
            <person name="Roques C."/>
            <person name="Bouchez O."/>
            <person name="Lampietro C."/>
            <person name="Jouanno E."/>
            <person name="Herpin A."/>
            <person name="Louis A."/>
            <person name="Berthelot C."/>
            <person name="Parey E."/>
            <person name="Roest-Crollius H."/>
            <person name="Braasch I."/>
            <person name="Postlethwait J."/>
            <person name="Robinson-Rechavi M."/>
            <person name="Echchiki A."/>
            <person name="Begum T."/>
            <person name="Montfort J."/>
            <person name="Schartl M."/>
            <person name="Bobe J."/>
            <person name="Guiguen Y."/>
        </authorList>
    </citation>
    <scope>NUCLEOTIDE SEQUENCE [LARGE SCALE GENOMIC DNA]</scope>
    <source>
        <strain evidence="5">M_S1</strain>
        <tissue evidence="5">Blood</tissue>
    </source>
</reference>
<feature type="domain" description="KANL2-like probable zinc-finger" evidence="4">
    <location>
        <begin position="414"/>
        <end position="472"/>
    </location>
</feature>
<dbReference type="Pfam" id="PF13891">
    <property type="entry name" value="zf-C3HC3H_KANSL2"/>
    <property type="match status" value="2"/>
</dbReference>
<keyword evidence="2" id="KW-0539">Nucleus</keyword>
<dbReference type="GO" id="GO:0005634">
    <property type="term" value="C:nucleus"/>
    <property type="evidence" value="ECO:0007669"/>
    <property type="project" value="UniProtKB-SubCell"/>
</dbReference>
<dbReference type="PANTHER" id="PTHR16198:SF2">
    <property type="entry name" value="INO80 COMPLEX SUBUNIT D"/>
    <property type="match status" value="1"/>
</dbReference>
<feature type="region of interest" description="Disordered" evidence="3">
    <location>
        <begin position="246"/>
        <end position="265"/>
    </location>
</feature>
<evidence type="ECO:0000256" key="1">
    <source>
        <dbReference type="ARBA" id="ARBA00004123"/>
    </source>
</evidence>
<comment type="subcellular location">
    <subcellularLocation>
        <location evidence="1">Nucleus</location>
    </subcellularLocation>
</comment>
<dbReference type="InterPro" id="IPR025927">
    <property type="entry name" value="Znf_KANL2-like"/>
</dbReference>
<feature type="region of interest" description="Disordered" evidence="3">
    <location>
        <begin position="206"/>
        <end position="232"/>
    </location>
</feature>
<feature type="compositionally biased region" description="Polar residues" evidence="3">
    <location>
        <begin position="312"/>
        <end position="323"/>
    </location>
</feature>
<evidence type="ECO:0000256" key="3">
    <source>
        <dbReference type="SAM" id="MobiDB-lite"/>
    </source>
</evidence>
<dbReference type="AlphaFoldDB" id="A0A7J6ADC9"/>
<accession>A0A7J6ADC9</accession>
<comment type="caution">
    <text evidence="5">The sequence shown here is derived from an EMBL/GenBank/DDBJ whole genome shotgun (WGS) entry which is preliminary data.</text>
</comment>
<evidence type="ECO:0000256" key="2">
    <source>
        <dbReference type="ARBA" id="ARBA00023242"/>
    </source>
</evidence>
<feature type="compositionally biased region" description="Polar residues" evidence="3">
    <location>
        <begin position="214"/>
        <end position="231"/>
    </location>
</feature>
<evidence type="ECO:0000313" key="6">
    <source>
        <dbReference type="Proteomes" id="UP000593565"/>
    </source>
</evidence>
<dbReference type="PROSITE" id="PS50096">
    <property type="entry name" value="IQ"/>
    <property type="match status" value="1"/>
</dbReference>
<gene>
    <name evidence="5" type="ORF">AMELA_G00166090</name>
</gene>
<feature type="region of interest" description="Disordered" evidence="3">
    <location>
        <begin position="491"/>
        <end position="544"/>
    </location>
</feature>
<protein>
    <recommendedName>
        <fullName evidence="4">KANL2-like probable zinc-finger domain-containing protein</fullName>
    </recommendedName>
</protein>
<organism evidence="5 6">
    <name type="scientific">Ameiurus melas</name>
    <name type="common">Black bullhead</name>
    <name type="synonym">Silurus melas</name>
    <dbReference type="NCBI Taxonomy" id="219545"/>
    <lineage>
        <taxon>Eukaryota</taxon>
        <taxon>Metazoa</taxon>
        <taxon>Chordata</taxon>
        <taxon>Craniata</taxon>
        <taxon>Vertebrata</taxon>
        <taxon>Euteleostomi</taxon>
        <taxon>Actinopterygii</taxon>
        <taxon>Neopterygii</taxon>
        <taxon>Teleostei</taxon>
        <taxon>Ostariophysi</taxon>
        <taxon>Siluriformes</taxon>
        <taxon>Ictaluridae</taxon>
        <taxon>Ameiurus</taxon>
    </lineage>
</organism>
<dbReference type="PANTHER" id="PTHR16198">
    <property type="match status" value="1"/>
</dbReference>
<sequence>MYEGKHIHYSEVDHKPLCSYSPKLCKQRRLNGYAFCIRHVLEDRSAPFRQCEYVAKYNSQRCTNPIPKTQDRKFCSSHLQVMGVLPKKERKKKQDTLESLALNITVPSLALKATSDLDHLLPSSPSSLTRLLPLDPYAFFKVDKVKKEGPKSGKKVTNRSFNPKHKDHATAPAVSPHSVSVLSQQSVGPPQAPLVSISPLISISQHPKPKSGPICTTSPAQAGHRTLTTNPKPEIRPELALTKRVVPPTPSSANMCTGPAKDSGTPVHQAPCLLQLHRLMEQQRRKHEDLRPHFELDWSEDSGEEEESQAEKTTLSKYQSPQDKSCIGSGSRGERLAGLCSYLRQRHRQMRREERGFGRERKSQHALRKALLRAATHDPDHTAQLIQQRHTEISVTSSTAGSSDSGLCVAQVNEKACTNHSLPFTRLCLQHILQNSSQQLFSSCTARFADGAQCSVPVFDITHQTPLCQEHAKKMDNFLRGDVSRRTYHHQQQLQQRRRLKKAKLPSLSKKHKKKGRRGAVRRPQKPIPPALPQAPYQPTTTLSALPESSLTIPVTTSSSSSPRLDFLFPGQLKHTLPSLFSHCGIPADLQPHHSAPAPTMDQT</sequence>